<protein>
    <submittedName>
        <fullName evidence="1">Uncharacterized protein</fullName>
    </submittedName>
</protein>
<organism evidence="1 2">
    <name type="scientific">Gymnopilus junonius</name>
    <name type="common">Spectacular rustgill mushroom</name>
    <name type="synonym">Gymnopilus spectabilis subsp. junonius</name>
    <dbReference type="NCBI Taxonomy" id="109634"/>
    <lineage>
        <taxon>Eukaryota</taxon>
        <taxon>Fungi</taxon>
        <taxon>Dikarya</taxon>
        <taxon>Basidiomycota</taxon>
        <taxon>Agaricomycotina</taxon>
        <taxon>Agaricomycetes</taxon>
        <taxon>Agaricomycetidae</taxon>
        <taxon>Agaricales</taxon>
        <taxon>Agaricineae</taxon>
        <taxon>Hymenogastraceae</taxon>
        <taxon>Gymnopilus</taxon>
    </lineage>
</organism>
<proteinExistence type="predicted"/>
<dbReference type="PANTHER" id="PTHR46177">
    <property type="entry name" value="INTEGRASE CATALYTIC DOMAIN-CONTAINING PROTEIN"/>
    <property type="match status" value="1"/>
</dbReference>
<reference evidence="1" key="1">
    <citation type="submission" date="2020-11" db="EMBL/GenBank/DDBJ databases">
        <authorList>
            <consortium name="DOE Joint Genome Institute"/>
            <person name="Ahrendt S."/>
            <person name="Riley R."/>
            <person name="Andreopoulos W."/>
            <person name="LaButti K."/>
            <person name="Pangilinan J."/>
            <person name="Ruiz-duenas F.J."/>
            <person name="Barrasa J.M."/>
            <person name="Sanchez-Garcia M."/>
            <person name="Camarero S."/>
            <person name="Miyauchi S."/>
            <person name="Serrano A."/>
            <person name="Linde D."/>
            <person name="Babiker R."/>
            <person name="Drula E."/>
            <person name="Ayuso-Fernandez I."/>
            <person name="Pacheco R."/>
            <person name="Padilla G."/>
            <person name="Ferreira P."/>
            <person name="Barriuso J."/>
            <person name="Kellner H."/>
            <person name="Castanera R."/>
            <person name="Alfaro M."/>
            <person name="Ramirez L."/>
            <person name="Pisabarro A.G."/>
            <person name="Kuo A."/>
            <person name="Tritt A."/>
            <person name="Lipzen A."/>
            <person name="He G."/>
            <person name="Yan M."/>
            <person name="Ng V."/>
            <person name="Cullen D."/>
            <person name="Martin F."/>
            <person name="Rosso M.-N."/>
            <person name="Henrissat B."/>
            <person name="Hibbett D."/>
            <person name="Martinez A.T."/>
            <person name="Grigoriev I.V."/>
        </authorList>
    </citation>
    <scope>NUCLEOTIDE SEQUENCE</scope>
    <source>
        <strain evidence="1">AH 44721</strain>
    </source>
</reference>
<gene>
    <name evidence="1" type="ORF">CPB84DRAFT_1671914</name>
</gene>
<dbReference type="PANTHER" id="PTHR46177:SF1">
    <property type="entry name" value="INTEGRASE CATALYTIC DOMAIN-CONTAINING PROTEIN"/>
    <property type="match status" value="1"/>
</dbReference>
<comment type="caution">
    <text evidence="1">The sequence shown here is derived from an EMBL/GenBank/DDBJ whole genome shotgun (WGS) entry which is preliminary data.</text>
</comment>
<keyword evidence="2" id="KW-1185">Reference proteome</keyword>
<dbReference type="OrthoDB" id="5392716at2759"/>
<dbReference type="Proteomes" id="UP000724874">
    <property type="component" value="Unassembled WGS sequence"/>
</dbReference>
<evidence type="ECO:0000313" key="2">
    <source>
        <dbReference type="Proteomes" id="UP000724874"/>
    </source>
</evidence>
<dbReference type="EMBL" id="JADNYJ010000004">
    <property type="protein sequence ID" value="KAF8911450.1"/>
    <property type="molecule type" value="Genomic_DNA"/>
</dbReference>
<dbReference type="AlphaFoldDB" id="A0A9P5NZB8"/>
<name>A0A9P5NZB8_GYMJU</name>
<sequence length="408" mass="46494">MSVKELPQLPQILQWYSDHGVLQKNVPRVLEKEYGVTMMLQTVQKYSKDFNIVTVRQNGLMLEEQALAINIITEEDPIGQWGCCTVQEKLALQGIHIHQDGIMAYQAAQDKDATDGCNPYIKKAHPHGLWSLGPNEEWCIDGHEKILKSMGIAVWGIADKCAHMELGLWAMPNARVQELPPALYLQLIKKQGDMALSTMMDKGTEVGKLISLVKSMRALYADVPEDILPSFKAVKSTFNITRERSWHPLWEKELSNVTHEYQLGKIASGFHQGDPTHVAISSWLWGQIIQKHLDKIVEENQNHKIRKQKKILLPSSTRHIDIYNFPEDHELIDCLIKVPEKDIDQLLLKFDQPDLLQFGTDEEVALCEKTYAAIGSPILLAKFGWEIFCNMVNYCIDNNDWEAEEEGV</sequence>
<evidence type="ECO:0000313" key="1">
    <source>
        <dbReference type="EMBL" id="KAF8911450.1"/>
    </source>
</evidence>
<accession>A0A9P5NZB8</accession>